<feature type="transmembrane region" description="Helical" evidence="6">
    <location>
        <begin position="248"/>
        <end position="265"/>
    </location>
</feature>
<feature type="transmembrane region" description="Helical" evidence="6">
    <location>
        <begin position="185"/>
        <end position="205"/>
    </location>
</feature>
<dbReference type="EMBL" id="JABXYJ010000001">
    <property type="protein sequence ID" value="NVO76574.1"/>
    <property type="molecule type" value="Genomic_DNA"/>
</dbReference>
<dbReference type="GO" id="GO:0016020">
    <property type="term" value="C:membrane"/>
    <property type="evidence" value="ECO:0007669"/>
    <property type="project" value="UniProtKB-SubCell"/>
</dbReference>
<feature type="transmembrane region" description="Helical" evidence="6">
    <location>
        <begin position="32"/>
        <end position="53"/>
    </location>
</feature>
<proteinExistence type="inferred from homology"/>
<dbReference type="SUPFAM" id="SSF103481">
    <property type="entry name" value="Multidrug resistance efflux transporter EmrE"/>
    <property type="match status" value="2"/>
</dbReference>
<dbReference type="Pfam" id="PF00892">
    <property type="entry name" value="EamA"/>
    <property type="match status" value="2"/>
</dbReference>
<accession>A0A850QJH9</accession>
<dbReference type="InterPro" id="IPR000620">
    <property type="entry name" value="EamA_dom"/>
</dbReference>
<evidence type="ECO:0000256" key="1">
    <source>
        <dbReference type="ARBA" id="ARBA00004141"/>
    </source>
</evidence>
<evidence type="ECO:0000256" key="5">
    <source>
        <dbReference type="ARBA" id="ARBA00023136"/>
    </source>
</evidence>
<dbReference type="AlphaFoldDB" id="A0A850QJH9"/>
<keyword evidence="5 6" id="KW-0472">Membrane</keyword>
<dbReference type="Proteomes" id="UP000588051">
    <property type="component" value="Unassembled WGS sequence"/>
</dbReference>
<dbReference type="Gene3D" id="1.10.3730.20">
    <property type="match status" value="1"/>
</dbReference>
<feature type="transmembrane region" description="Helical" evidence="6">
    <location>
        <begin position="300"/>
        <end position="317"/>
    </location>
</feature>
<feature type="transmembrane region" description="Helical" evidence="6">
    <location>
        <begin position="217"/>
        <end position="236"/>
    </location>
</feature>
<feature type="transmembrane region" description="Helical" evidence="6">
    <location>
        <begin position="153"/>
        <end position="173"/>
    </location>
</feature>
<protein>
    <submittedName>
        <fullName evidence="8">DMT family transporter</fullName>
    </submittedName>
</protein>
<feature type="transmembrane region" description="Helical" evidence="6">
    <location>
        <begin position="92"/>
        <end position="114"/>
    </location>
</feature>
<dbReference type="InterPro" id="IPR037185">
    <property type="entry name" value="EmrE-like"/>
</dbReference>
<evidence type="ECO:0000256" key="2">
    <source>
        <dbReference type="ARBA" id="ARBA00007362"/>
    </source>
</evidence>
<comment type="subcellular location">
    <subcellularLocation>
        <location evidence="1">Membrane</location>
        <topology evidence="1">Multi-pass membrane protein</topology>
    </subcellularLocation>
</comment>
<feature type="transmembrane region" description="Helical" evidence="6">
    <location>
        <begin position="6"/>
        <end position="25"/>
    </location>
</feature>
<feature type="domain" description="EamA" evidence="7">
    <location>
        <begin position="32"/>
        <end position="164"/>
    </location>
</feature>
<comment type="similarity">
    <text evidence="2">Belongs to the EamA transporter family.</text>
</comment>
<dbReference type="PANTHER" id="PTHR32322:SF2">
    <property type="entry name" value="EAMA DOMAIN-CONTAINING PROTEIN"/>
    <property type="match status" value="1"/>
</dbReference>
<reference evidence="8 9" key="1">
    <citation type="submission" date="2020-06" db="EMBL/GenBank/DDBJ databases">
        <authorList>
            <person name="Qiu C."/>
            <person name="Liu Z."/>
        </authorList>
    </citation>
    <scope>NUCLEOTIDE SEQUENCE [LARGE SCALE GENOMIC DNA]</scope>
    <source>
        <strain evidence="8 9">EM 1</strain>
    </source>
</reference>
<feature type="transmembrane region" description="Helical" evidence="6">
    <location>
        <begin position="277"/>
        <end position="294"/>
    </location>
</feature>
<feature type="transmembrane region" description="Helical" evidence="6">
    <location>
        <begin position="120"/>
        <end position="141"/>
    </location>
</feature>
<evidence type="ECO:0000313" key="9">
    <source>
        <dbReference type="Proteomes" id="UP000588051"/>
    </source>
</evidence>
<keyword evidence="4 6" id="KW-1133">Transmembrane helix</keyword>
<dbReference type="PANTHER" id="PTHR32322">
    <property type="entry name" value="INNER MEMBRANE TRANSPORTER"/>
    <property type="match status" value="1"/>
</dbReference>
<comment type="caution">
    <text evidence="8">The sequence shown here is derived from an EMBL/GenBank/DDBJ whole genome shotgun (WGS) entry which is preliminary data.</text>
</comment>
<evidence type="ECO:0000256" key="6">
    <source>
        <dbReference type="SAM" id="Phobius"/>
    </source>
</evidence>
<dbReference type="InterPro" id="IPR050638">
    <property type="entry name" value="AA-Vitamin_Transporters"/>
</dbReference>
<evidence type="ECO:0000256" key="3">
    <source>
        <dbReference type="ARBA" id="ARBA00022692"/>
    </source>
</evidence>
<keyword evidence="9" id="KW-1185">Reference proteome</keyword>
<gene>
    <name evidence="8" type="ORF">HV832_01835</name>
</gene>
<feature type="transmembrane region" description="Helical" evidence="6">
    <location>
        <begin position="59"/>
        <end position="80"/>
    </location>
</feature>
<evidence type="ECO:0000313" key="8">
    <source>
        <dbReference type="EMBL" id="NVO76574.1"/>
    </source>
</evidence>
<keyword evidence="3 6" id="KW-0812">Transmembrane</keyword>
<organism evidence="8 9">
    <name type="scientific">Undibacterium oligocarboniphilum</name>
    <dbReference type="NCBI Taxonomy" id="666702"/>
    <lineage>
        <taxon>Bacteria</taxon>
        <taxon>Pseudomonadati</taxon>
        <taxon>Pseudomonadota</taxon>
        <taxon>Betaproteobacteria</taxon>
        <taxon>Burkholderiales</taxon>
        <taxon>Oxalobacteraceae</taxon>
        <taxon>Undibacterium</taxon>
    </lineage>
</organism>
<sequence length="319" mass="33896">MASDGTAFRFWCTLAGFLHGIPIVNRPPYSTYLKLVAVALFWGGTFIAGRLVAQQIPHMIAAALRFAVACALLLPLAWKLEGGLPKLTRSQMQATFALGATGIFLYNICFFSALERMPAGRTALFVALNPIVTALALAALFGERLGARRWAGIALAFTGAAIVITRGDLAGALHDISQSVGRGELFMLCAVCAWAAYTIIGKHALKGLSPIAATTYAALWGLLLLSCGALLELPQFHWQQLGWQTGTALIYLGAFGTVIGFIWYYEGVKAIGPARTAVFNNLVPVFGISLGALLLGEPVLWSMLVGGLLVIAGVSLTNR</sequence>
<evidence type="ECO:0000259" key="7">
    <source>
        <dbReference type="Pfam" id="PF00892"/>
    </source>
</evidence>
<evidence type="ECO:0000256" key="4">
    <source>
        <dbReference type="ARBA" id="ARBA00022989"/>
    </source>
</evidence>
<name>A0A850QJH9_9BURK</name>
<feature type="domain" description="EamA" evidence="7">
    <location>
        <begin position="182"/>
        <end position="318"/>
    </location>
</feature>